<keyword evidence="3 9" id="KW-0997">Cell inner membrane</keyword>
<name>A0A371RFW4_9PROT</name>
<dbReference type="PANTHER" id="PTHR35851:SF1">
    <property type="entry name" value="CELL DIVISION PROTEIN FTSQ"/>
    <property type="match status" value="1"/>
</dbReference>
<evidence type="ECO:0000256" key="5">
    <source>
        <dbReference type="ARBA" id="ARBA00022692"/>
    </source>
</evidence>
<evidence type="ECO:0000256" key="1">
    <source>
        <dbReference type="ARBA" id="ARBA00004370"/>
    </source>
</evidence>
<organism evidence="12 13">
    <name type="scientific">Parvularcula marina</name>
    <dbReference type="NCBI Taxonomy" id="2292771"/>
    <lineage>
        <taxon>Bacteria</taxon>
        <taxon>Pseudomonadati</taxon>
        <taxon>Pseudomonadota</taxon>
        <taxon>Alphaproteobacteria</taxon>
        <taxon>Parvularculales</taxon>
        <taxon>Parvularculaceae</taxon>
        <taxon>Parvularcula</taxon>
    </lineage>
</organism>
<dbReference type="InterPro" id="IPR034746">
    <property type="entry name" value="POTRA"/>
</dbReference>
<evidence type="ECO:0000313" key="13">
    <source>
        <dbReference type="Proteomes" id="UP000264589"/>
    </source>
</evidence>
<comment type="subcellular location">
    <subcellularLocation>
        <location evidence="9">Cell inner membrane</location>
        <topology evidence="9">Single-pass type II membrane protein</topology>
    </subcellularLocation>
    <subcellularLocation>
        <location evidence="1">Membrane</location>
    </subcellularLocation>
    <text evidence="9">Localizes to the division septum.</text>
</comment>
<dbReference type="Pfam" id="PF08478">
    <property type="entry name" value="POTRA_1"/>
    <property type="match status" value="1"/>
</dbReference>
<gene>
    <name evidence="9" type="primary">ftsQ</name>
    <name evidence="12" type="ORF">DX908_03020</name>
</gene>
<comment type="similarity">
    <text evidence="9">Belongs to the FtsQ/DivIB family. FtsQ subfamily.</text>
</comment>
<accession>A0A371RFW4</accession>
<dbReference type="Pfam" id="PF03799">
    <property type="entry name" value="FtsQ_DivIB_C"/>
    <property type="match status" value="1"/>
</dbReference>
<evidence type="ECO:0000256" key="8">
    <source>
        <dbReference type="ARBA" id="ARBA00023306"/>
    </source>
</evidence>
<keyword evidence="6 9" id="KW-1133">Transmembrane helix</keyword>
<keyword evidence="7 9" id="KW-0472">Membrane</keyword>
<keyword evidence="13" id="KW-1185">Reference proteome</keyword>
<evidence type="ECO:0000256" key="6">
    <source>
        <dbReference type="ARBA" id="ARBA00022989"/>
    </source>
</evidence>
<evidence type="ECO:0000256" key="4">
    <source>
        <dbReference type="ARBA" id="ARBA00022618"/>
    </source>
</evidence>
<dbReference type="PROSITE" id="PS51779">
    <property type="entry name" value="POTRA"/>
    <property type="match status" value="1"/>
</dbReference>
<evidence type="ECO:0000313" key="12">
    <source>
        <dbReference type="EMBL" id="RFB04343.1"/>
    </source>
</evidence>
<dbReference type="Gene3D" id="3.10.20.310">
    <property type="entry name" value="membrane protein fhac"/>
    <property type="match status" value="1"/>
</dbReference>
<feature type="transmembrane region" description="Helical" evidence="9">
    <location>
        <begin position="39"/>
        <end position="64"/>
    </location>
</feature>
<dbReference type="EMBL" id="QUQO01000001">
    <property type="protein sequence ID" value="RFB04343.1"/>
    <property type="molecule type" value="Genomic_DNA"/>
</dbReference>
<feature type="region of interest" description="Disordered" evidence="10">
    <location>
        <begin position="1"/>
        <end position="24"/>
    </location>
</feature>
<dbReference type="GO" id="GO:0005886">
    <property type="term" value="C:plasma membrane"/>
    <property type="evidence" value="ECO:0007669"/>
    <property type="project" value="UniProtKB-SubCell"/>
</dbReference>
<reference evidence="12 13" key="1">
    <citation type="submission" date="2018-08" db="EMBL/GenBank/DDBJ databases">
        <title>Parvularcula sp. SM1705, isolated from surface water of the South Sea China.</title>
        <authorList>
            <person name="Sun L."/>
        </authorList>
    </citation>
    <scope>NUCLEOTIDE SEQUENCE [LARGE SCALE GENOMIC DNA]</scope>
    <source>
        <strain evidence="12 13">SM1705</strain>
    </source>
</reference>
<sequence length="291" mass="31446">MPPVKGRSKARGKTANKKGRGRKKQLTMFERLKTGLAELGAGVLSVVAVGLAAIAVLAVVMLMAGGYFSNIGTRIDTLTGRAAKAMGFSVTRVSLYGSDQLSNREIMLALEDDEAGSVLGRSLLHVDAEDARQKIEQLGWVQSAAVERLWPNTVHISVRERRPAALWQDGAGRYHLIDLSGTLIAEVPPVEHTDLMVVAGSSSPETAIPLLTALYERPALMSRVAVVMSVGDRRFDLRFRNDFTARLPEGPAGPALDRLEGLGAGTGKLSETLDYIDLRDPEWAYLKPKSS</sequence>
<dbReference type="AlphaFoldDB" id="A0A371RFW4"/>
<dbReference type="HAMAP" id="MF_00911">
    <property type="entry name" value="FtsQ_subfam"/>
    <property type="match status" value="1"/>
</dbReference>
<evidence type="ECO:0000256" key="3">
    <source>
        <dbReference type="ARBA" id="ARBA00022519"/>
    </source>
</evidence>
<evidence type="ECO:0000256" key="7">
    <source>
        <dbReference type="ARBA" id="ARBA00023136"/>
    </source>
</evidence>
<evidence type="ECO:0000256" key="9">
    <source>
        <dbReference type="HAMAP-Rule" id="MF_00911"/>
    </source>
</evidence>
<comment type="function">
    <text evidence="9">Essential cell division protein.</text>
</comment>
<dbReference type="GO" id="GO:0043093">
    <property type="term" value="P:FtsZ-dependent cytokinesis"/>
    <property type="evidence" value="ECO:0007669"/>
    <property type="project" value="UniProtKB-UniRule"/>
</dbReference>
<dbReference type="PANTHER" id="PTHR35851">
    <property type="entry name" value="CELL DIVISION PROTEIN FTSQ"/>
    <property type="match status" value="1"/>
</dbReference>
<dbReference type="Proteomes" id="UP000264589">
    <property type="component" value="Unassembled WGS sequence"/>
</dbReference>
<evidence type="ECO:0000259" key="11">
    <source>
        <dbReference type="PROSITE" id="PS51779"/>
    </source>
</evidence>
<keyword evidence="5 9" id="KW-0812">Transmembrane</keyword>
<keyword evidence="8 9" id="KW-0131">Cell cycle</keyword>
<evidence type="ECO:0000256" key="10">
    <source>
        <dbReference type="SAM" id="MobiDB-lite"/>
    </source>
</evidence>
<keyword evidence="4 9" id="KW-0132">Cell division</keyword>
<dbReference type="GO" id="GO:0032153">
    <property type="term" value="C:cell division site"/>
    <property type="evidence" value="ECO:0007669"/>
    <property type="project" value="UniProtKB-UniRule"/>
</dbReference>
<evidence type="ECO:0000256" key="2">
    <source>
        <dbReference type="ARBA" id="ARBA00022475"/>
    </source>
</evidence>
<keyword evidence="2 9" id="KW-1003">Cell membrane</keyword>
<dbReference type="InterPro" id="IPR013685">
    <property type="entry name" value="POTRA_FtsQ_type"/>
</dbReference>
<dbReference type="InParanoid" id="A0A371RFW4"/>
<dbReference type="GO" id="GO:0090529">
    <property type="term" value="P:cell septum assembly"/>
    <property type="evidence" value="ECO:0007669"/>
    <property type="project" value="InterPro"/>
</dbReference>
<dbReference type="InterPro" id="IPR005548">
    <property type="entry name" value="Cell_div_FtsQ/DivIB_C"/>
</dbReference>
<feature type="domain" description="POTRA" evidence="11">
    <location>
        <begin position="88"/>
        <end position="161"/>
    </location>
</feature>
<proteinExistence type="inferred from homology"/>
<comment type="caution">
    <text evidence="12">The sequence shown here is derived from an EMBL/GenBank/DDBJ whole genome shotgun (WGS) entry which is preliminary data.</text>
</comment>
<protein>
    <recommendedName>
        <fullName evidence="9">Cell division protein FtsQ</fullName>
    </recommendedName>
</protein>
<dbReference type="InterPro" id="IPR026579">
    <property type="entry name" value="FtsQ"/>
</dbReference>